<comment type="caution">
    <text evidence="8">The sequence shown here is derived from an EMBL/GenBank/DDBJ whole genome shotgun (WGS) entry which is preliminary data.</text>
</comment>
<feature type="transmembrane region" description="Helical" evidence="6">
    <location>
        <begin position="12"/>
        <end position="32"/>
    </location>
</feature>
<feature type="transmembrane region" description="Helical" evidence="6">
    <location>
        <begin position="209"/>
        <end position="233"/>
    </location>
</feature>
<keyword evidence="3 6" id="KW-1133">Transmembrane helix</keyword>
<dbReference type="AlphaFoldDB" id="A0A9W9GC18"/>
<evidence type="ECO:0000259" key="7">
    <source>
        <dbReference type="Pfam" id="PF20684"/>
    </source>
</evidence>
<dbReference type="InterPro" id="IPR049326">
    <property type="entry name" value="Rhodopsin_dom_fungi"/>
</dbReference>
<dbReference type="EMBL" id="JAPQKH010000001">
    <property type="protein sequence ID" value="KAJ5116052.1"/>
    <property type="molecule type" value="Genomic_DNA"/>
</dbReference>
<keyword evidence="2 6" id="KW-0812">Transmembrane</keyword>
<dbReference type="PANTHER" id="PTHR33048">
    <property type="entry name" value="PTH11-LIKE INTEGRAL MEMBRANE PROTEIN (AFU_ORTHOLOGUE AFUA_5G11245)"/>
    <property type="match status" value="1"/>
</dbReference>
<evidence type="ECO:0000313" key="8">
    <source>
        <dbReference type="EMBL" id="KAJ5116052.1"/>
    </source>
</evidence>
<evidence type="ECO:0000256" key="1">
    <source>
        <dbReference type="ARBA" id="ARBA00004141"/>
    </source>
</evidence>
<proteinExistence type="inferred from homology"/>
<reference evidence="8" key="1">
    <citation type="submission" date="2022-11" db="EMBL/GenBank/DDBJ databases">
        <authorList>
            <person name="Petersen C."/>
        </authorList>
    </citation>
    <scope>NUCLEOTIDE SEQUENCE</scope>
    <source>
        <strain evidence="8">IBT 30069</strain>
    </source>
</reference>
<evidence type="ECO:0000256" key="4">
    <source>
        <dbReference type="ARBA" id="ARBA00023136"/>
    </source>
</evidence>
<dbReference type="OrthoDB" id="5391602at2759"/>
<sequence>MGVDDFSKSEMIALGFVFLIIPCIFVALRIWAKWISRHKLQVDDYLIFVGLMFSIACSITQLIGAIDGELGQHQPTGPDGQPDLNDPRFLIYEKCKFASQIMAVIGIGSTKLSLLVLFRQIFSISRGFRTVNTIMIAVTIGWMISFFFANLFTCYPVTPLVESFYGNKCINSTAMWYSSCVTDVAIDLVILVMPLPPISKLQLPRQQKLVVSSMFIVGAAVIAVSVTRLGMYIHIGTTFLEHYNDETYYTSPVFFWTNIEISLAVMLACLPTLRPIWNLLRGQHLGSTVRSYEPYYSSRSGEVSGSSTRRRKDTFNDLDTINLVNSPHQSADMA</sequence>
<keyword evidence="4 6" id="KW-0472">Membrane</keyword>
<dbReference type="GO" id="GO:0016020">
    <property type="term" value="C:membrane"/>
    <property type="evidence" value="ECO:0007669"/>
    <property type="project" value="UniProtKB-SubCell"/>
</dbReference>
<evidence type="ECO:0000256" key="3">
    <source>
        <dbReference type="ARBA" id="ARBA00022989"/>
    </source>
</evidence>
<evidence type="ECO:0000256" key="5">
    <source>
        <dbReference type="ARBA" id="ARBA00038359"/>
    </source>
</evidence>
<feature type="transmembrane region" description="Helical" evidence="6">
    <location>
        <begin position="173"/>
        <end position="197"/>
    </location>
</feature>
<evidence type="ECO:0000256" key="6">
    <source>
        <dbReference type="SAM" id="Phobius"/>
    </source>
</evidence>
<feature type="transmembrane region" description="Helical" evidence="6">
    <location>
        <begin position="253"/>
        <end position="273"/>
    </location>
</feature>
<comment type="subcellular location">
    <subcellularLocation>
        <location evidence="1">Membrane</location>
        <topology evidence="1">Multi-pass membrane protein</topology>
    </subcellularLocation>
</comment>
<gene>
    <name evidence="8" type="ORF">N7456_000400</name>
</gene>
<evidence type="ECO:0000313" key="9">
    <source>
        <dbReference type="Proteomes" id="UP001149165"/>
    </source>
</evidence>
<feature type="transmembrane region" description="Helical" evidence="6">
    <location>
        <begin position="44"/>
        <end position="66"/>
    </location>
</feature>
<dbReference type="PANTHER" id="PTHR33048:SF134">
    <property type="entry name" value="INTEGRAL MEMBRANE PROTEIN"/>
    <property type="match status" value="1"/>
</dbReference>
<feature type="domain" description="Rhodopsin" evidence="7">
    <location>
        <begin position="28"/>
        <end position="277"/>
    </location>
</feature>
<comment type="similarity">
    <text evidence="5">Belongs to the SAT4 family.</text>
</comment>
<dbReference type="Pfam" id="PF20684">
    <property type="entry name" value="Fung_rhodopsin"/>
    <property type="match status" value="1"/>
</dbReference>
<reference evidence="8" key="2">
    <citation type="journal article" date="2023" name="IMA Fungus">
        <title>Comparative genomic study of the Penicillium genus elucidates a diverse pangenome and 15 lateral gene transfer events.</title>
        <authorList>
            <person name="Petersen C."/>
            <person name="Sorensen T."/>
            <person name="Nielsen M.R."/>
            <person name="Sondergaard T.E."/>
            <person name="Sorensen J.L."/>
            <person name="Fitzpatrick D.A."/>
            <person name="Frisvad J.C."/>
            <person name="Nielsen K.L."/>
        </authorList>
    </citation>
    <scope>NUCLEOTIDE SEQUENCE</scope>
    <source>
        <strain evidence="8">IBT 30069</strain>
    </source>
</reference>
<feature type="transmembrane region" description="Helical" evidence="6">
    <location>
        <begin position="97"/>
        <end position="118"/>
    </location>
</feature>
<feature type="transmembrane region" description="Helical" evidence="6">
    <location>
        <begin position="130"/>
        <end position="153"/>
    </location>
</feature>
<dbReference type="InterPro" id="IPR052337">
    <property type="entry name" value="SAT4-like"/>
</dbReference>
<accession>A0A9W9GC18</accession>
<evidence type="ECO:0000256" key="2">
    <source>
        <dbReference type="ARBA" id="ARBA00022692"/>
    </source>
</evidence>
<dbReference type="Proteomes" id="UP001149165">
    <property type="component" value="Unassembled WGS sequence"/>
</dbReference>
<organism evidence="8 9">
    <name type="scientific">Penicillium angulare</name>
    <dbReference type="NCBI Taxonomy" id="116970"/>
    <lineage>
        <taxon>Eukaryota</taxon>
        <taxon>Fungi</taxon>
        <taxon>Dikarya</taxon>
        <taxon>Ascomycota</taxon>
        <taxon>Pezizomycotina</taxon>
        <taxon>Eurotiomycetes</taxon>
        <taxon>Eurotiomycetidae</taxon>
        <taxon>Eurotiales</taxon>
        <taxon>Aspergillaceae</taxon>
        <taxon>Penicillium</taxon>
    </lineage>
</organism>
<protein>
    <recommendedName>
        <fullName evidence="7">Rhodopsin domain-containing protein</fullName>
    </recommendedName>
</protein>
<keyword evidence="9" id="KW-1185">Reference proteome</keyword>
<name>A0A9W9GC18_9EURO</name>